<dbReference type="GeneID" id="94430584"/>
<name>A0A2C6KRD9_9APIC</name>
<evidence type="ECO:0000313" key="1">
    <source>
        <dbReference type="EMBL" id="PHJ18962.1"/>
    </source>
</evidence>
<gene>
    <name evidence="1" type="ORF">CSUI_007223</name>
</gene>
<evidence type="ECO:0000313" key="2">
    <source>
        <dbReference type="Proteomes" id="UP000221165"/>
    </source>
</evidence>
<feature type="non-terminal residue" evidence="1">
    <location>
        <position position="348"/>
    </location>
</feature>
<organism evidence="1 2">
    <name type="scientific">Cystoisospora suis</name>
    <dbReference type="NCBI Taxonomy" id="483139"/>
    <lineage>
        <taxon>Eukaryota</taxon>
        <taxon>Sar</taxon>
        <taxon>Alveolata</taxon>
        <taxon>Apicomplexa</taxon>
        <taxon>Conoidasida</taxon>
        <taxon>Coccidia</taxon>
        <taxon>Eucoccidiorida</taxon>
        <taxon>Eimeriorina</taxon>
        <taxon>Sarcocystidae</taxon>
        <taxon>Cystoisospora</taxon>
    </lineage>
</organism>
<keyword evidence="2" id="KW-1185">Reference proteome</keyword>
<sequence>MLLHYRLNMSVTATHADVFRRKTISSSPFLVFLFRSLLTHVLAGASAAYQTLADFPTYNHPSSGAPLSSFSSSPWVSSPRCRLYLTSSPLCKAYHSSLQYGQGDSFVSTFAALASLLTADRSTALLRPPSAGRTSFVFPRPRSSSDYGCSPPAAQASVLIRREAKRLSLGACSLRGRGLSSGVSVCRNSSPRSSVFRSCGRRFPPPSFALLFYGINGACLSPERQTSLPCVRLRYSSFFCPTSSHISCFPSFAAFACRGPYASSGYVYGLLPLFRLLCRVISPALWVASTRASSSELASFPPSVLPRPIFSLRESPSWFCSLMFGLLAPASIKANRGACVSDGARESP</sequence>
<protein>
    <submittedName>
        <fullName evidence="1">Uncharacterized protein</fullName>
    </submittedName>
</protein>
<dbReference type="RefSeq" id="XP_067920664.1">
    <property type="nucleotide sequence ID" value="XM_068067373.1"/>
</dbReference>
<dbReference type="VEuPathDB" id="ToxoDB:CSUI_007223"/>
<dbReference type="AlphaFoldDB" id="A0A2C6KRD9"/>
<reference evidence="1 2" key="1">
    <citation type="journal article" date="2017" name="Int. J. Parasitol.">
        <title>The genome of the protozoan parasite Cystoisospora suis and a reverse vaccinology approach to identify vaccine candidates.</title>
        <authorList>
            <person name="Palmieri N."/>
            <person name="Shrestha A."/>
            <person name="Ruttkowski B."/>
            <person name="Beck T."/>
            <person name="Vogl C."/>
            <person name="Tomley F."/>
            <person name="Blake D.P."/>
            <person name="Joachim A."/>
        </authorList>
    </citation>
    <scope>NUCLEOTIDE SEQUENCE [LARGE SCALE GENOMIC DNA]</scope>
    <source>
        <strain evidence="1 2">Wien I</strain>
    </source>
</reference>
<dbReference type="EMBL" id="MIGC01003747">
    <property type="protein sequence ID" value="PHJ18962.1"/>
    <property type="molecule type" value="Genomic_DNA"/>
</dbReference>
<proteinExistence type="predicted"/>
<accession>A0A2C6KRD9</accession>
<comment type="caution">
    <text evidence="1">The sequence shown here is derived from an EMBL/GenBank/DDBJ whole genome shotgun (WGS) entry which is preliminary data.</text>
</comment>
<dbReference type="Proteomes" id="UP000221165">
    <property type="component" value="Unassembled WGS sequence"/>
</dbReference>